<dbReference type="GO" id="GO:0022857">
    <property type="term" value="F:transmembrane transporter activity"/>
    <property type="evidence" value="ECO:0007669"/>
    <property type="project" value="InterPro"/>
</dbReference>
<dbReference type="InterPro" id="IPR020846">
    <property type="entry name" value="MFS_dom"/>
</dbReference>
<organism evidence="5 6">
    <name type="scientific">Morganella morganii</name>
    <name type="common">Proteus morganii</name>
    <dbReference type="NCBI Taxonomy" id="582"/>
    <lineage>
        <taxon>Bacteria</taxon>
        <taxon>Pseudomonadati</taxon>
        <taxon>Pseudomonadota</taxon>
        <taxon>Gammaproteobacteria</taxon>
        <taxon>Enterobacterales</taxon>
        <taxon>Morganellaceae</taxon>
        <taxon>Morganella</taxon>
    </lineage>
</organism>
<evidence type="ECO:0000259" key="4">
    <source>
        <dbReference type="PROSITE" id="PS50850"/>
    </source>
</evidence>
<dbReference type="AlphaFoldDB" id="A0A0D8L8D8"/>
<evidence type="ECO:0000313" key="6">
    <source>
        <dbReference type="Proteomes" id="UP000032582"/>
    </source>
</evidence>
<dbReference type="PATRIC" id="fig|582.24.peg.4822"/>
<comment type="caution">
    <text evidence="5">The sequence shown here is derived from an EMBL/GenBank/DDBJ whole genome shotgun (WGS) entry which is preliminary data.</text>
</comment>
<sequence length="74" mass="7974">MKKLENFHLLVMLIALIAVGQMTQTVYVPVITDIALDFGEPAGAVQSVMAAYLFTYGASQLIYGPISDKIGAVR</sequence>
<keyword evidence="2" id="KW-1133">Transmembrane helix</keyword>
<dbReference type="Gene3D" id="1.20.1720.10">
    <property type="entry name" value="Multidrug resistance protein D"/>
    <property type="match status" value="1"/>
</dbReference>
<name>A0A0D8L8D8_MORMO</name>
<evidence type="ECO:0000256" key="1">
    <source>
        <dbReference type="ARBA" id="ARBA00022692"/>
    </source>
</evidence>
<dbReference type="Proteomes" id="UP000032582">
    <property type="component" value="Unassembled WGS sequence"/>
</dbReference>
<protein>
    <recommendedName>
        <fullName evidence="4">Major facilitator superfamily (MFS) profile domain-containing protein</fullName>
    </recommendedName>
</protein>
<dbReference type="InterPro" id="IPR036259">
    <property type="entry name" value="MFS_trans_sf"/>
</dbReference>
<gene>
    <name evidence="5" type="ORF">UA45_15135</name>
</gene>
<evidence type="ECO:0000256" key="3">
    <source>
        <dbReference type="ARBA" id="ARBA00023136"/>
    </source>
</evidence>
<keyword evidence="1" id="KW-0812">Transmembrane</keyword>
<proteinExistence type="predicted"/>
<dbReference type="PROSITE" id="PS50850">
    <property type="entry name" value="MFS"/>
    <property type="match status" value="1"/>
</dbReference>
<feature type="domain" description="Major facilitator superfamily (MFS) profile" evidence="4">
    <location>
        <begin position="8"/>
        <end position="74"/>
    </location>
</feature>
<evidence type="ECO:0000313" key="5">
    <source>
        <dbReference type="EMBL" id="KJF77048.1"/>
    </source>
</evidence>
<accession>A0A0D8L8D8</accession>
<dbReference type="EMBL" id="JZSH01000203">
    <property type="protein sequence ID" value="KJF77048.1"/>
    <property type="molecule type" value="Genomic_DNA"/>
</dbReference>
<dbReference type="SUPFAM" id="SSF103473">
    <property type="entry name" value="MFS general substrate transporter"/>
    <property type="match status" value="1"/>
</dbReference>
<evidence type="ECO:0000256" key="2">
    <source>
        <dbReference type="ARBA" id="ARBA00022989"/>
    </source>
</evidence>
<reference evidence="5 6" key="1">
    <citation type="submission" date="2015-02" db="EMBL/GenBank/DDBJ databases">
        <title>Whole genome shotgun sequencing of cultured foodborne pathogen.</title>
        <authorList>
            <person name="Timme R."/>
            <person name="Allard M.W."/>
            <person name="Strain E."/>
            <person name="Evans P.S."/>
            <person name="Brown E."/>
        </authorList>
    </citation>
    <scope>NUCLEOTIDE SEQUENCE [LARGE SCALE GENOMIC DNA]</scope>
    <source>
        <strain evidence="5 6">GCSL-TSO-24</strain>
    </source>
</reference>
<keyword evidence="3" id="KW-0472">Membrane</keyword>